<proteinExistence type="predicted"/>
<dbReference type="Proteomes" id="UP000324781">
    <property type="component" value="Unassembled WGS sequence"/>
</dbReference>
<accession>A0A1M6JHV3</accession>
<dbReference type="RefSeq" id="WP_149679491.1">
    <property type="nucleotide sequence ID" value="NZ_FQZP01000057.1"/>
</dbReference>
<keyword evidence="3" id="KW-1185">Reference proteome</keyword>
<dbReference type="Gene3D" id="3.20.80.10">
    <property type="entry name" value="Regulatory factor, effector binding domain"/>
    <property type="match status" value="1"/>
</dbReference>
<feature type="domain" description="GyrI-like small molecule binding" evidence="1">
    <location>
        <begin position="21"/>
        <end position="209"/>
    </location>
</feature>
<dbReference type="EMBL" id="FQZP01000057">
    <property type="protein sequence ID" value="SHJ46256.1"/>
    <property type="molecule type" value="Genomic_DNA"/>
</dbReference>
<dbReference type="InterPro" id="IPR011256">
    <property type="entry name" value="Reg_factor_effector_dom_sf"/>
</dbReference>
<evidence type="ECO:0000313" key="2">
    <source>
        <dbReference type="EMBL" id="SHJ46256.1"/>
    </source>
</evidence>
<organism evidence="2 3">
    <name type="scientific">Thermoclostridium caenicola</name>
    <dbReference type="NCBI Taxonomy" id="659425"/>
    <lineage>
        <taxon>Bacteria</taxon>
        <taxon>Bacillati</taxon>
        <taxon>Bacillota</taxon>
        <taxon>Clostridia</taxon>
        <taxon>Eubacteriales</taxon>
        <taxon>Oscillospiraceae</taxon>
        <taxon>Thermoclostridium</taxon>
    </lineage>
</organism>
<dbReference type="InterPro" id="IPR029442">
    <property type="entry name" value="GyrI-like"/>
</dbReference>
<evidence type="ECO:0000259" key="1">
    <source>
        <dbReference type="Pfam" id="PF06445"/>
    </source>
</evidence>
<dbReference type="AlphaFoldDB" id="A0A1M6JHV3"/>
<evidence type="ECO:0000313" key="3">
    <source>
        <dbReference type="Proteomes" id="UP000324781"/>
    </source>
</evidence>
<gene>
    <name evidence="2" type="ORF">SAMN05444373_10575</name>
</gene>
<protein>
    <recommendedName>
        <fullName evidence="1">GyrI-like small molecule binding domain-containing protein</fullName>
    </recommendedName>
</protein>
<dbReference type="OrthoDB" id="4772335at2"/>
<dbReference type="Pfam" id="PF06445">
    <property type="entry name" value="GyrI-like"/>
    <property type="match status" value="1"/>
</dbReference>
<dbReference type="PIRSF" id="PIRSF031644">
    <property type="entry name" value="UCP031644"/>
    <property type="match status" value="1"/>
</dbReference>
<sequence length="212" mass="24751">MGEKAFDFKRAYKDLYMPKDEPELIEVPSMNFLMVDGNGDPNNNPEFRQATELLYGLSYAIKMSRKKGRQPEGYFDYVVPPLEGLWWIEEGAFSFEKRDNWKWTLMIRQPDFVDDELVQWAKAELERKKPELAVHKARFVTFYEGLCVQIMHTGPYTTEPETMTKVEAFLLEHGLKDGLTSGGKHHEIYLSDPRKCKPESMKTVLRHPVKQV</sequence>
<reference evidence="2 3" key="1">
    <citation type="submission" date="2016-11" db="EMBL/GenBank/DDBJ databases">
        <authorList>
            <person name="Varghese N."/>
            <person name="Submissions S."/>
        </authorList>
    </citation>
    <scope>NUCLEOTIDE SEQUENCE [LARGE SCALE GENOMIC DNA]</scope>
    <source>
        <strain evidence="2 3">DSM 19027</strain>
    </source>
</reference>
<dbReference type="InterPro" id="IPR008319">
    <property type="entry name" value="GyrI-like_CCH_Lin2189-like"/>
</dbReference>
<name>A0A1M6JHV3_9FIRM</name>